<organism evidence="2 3">
    <name type="scientific">Bradyrhizobium lablabi</name>
    <dbReference type="NCBI Taxonomy" id="722472"/>
    <lineage>
        <taxon>Bacteria</taxon>
        <taxon>Pseudomonadati</taxon>
        <taxon>Pseudomonadota</taxon>
        <taxon>Alphaproteobacteria</taxon>
        <taxon>Hyphomicrobiales</taxon>
        <taxon>Nitrobacteraceae</taxon>
        <taxon>Bradyrhizobium</taxon>
    </lineage>
</organism>
<feature type="transmembrane region" description="Helical" evidence="1">
    <location>
        <begin position="12"/>
        <end position="36"/>
    </location>
</feature>
<keyword evidence="1" id="KW-0812">Transmembrane</keyword>
<protein>
    <submittedName>
        <fullName evidence="2">Uncharacterized protein</fullName>
    </submittedName>
</protein>
<dbReference type="Proteomes" id="UP000183208">
    <property type="component" value="Unassembled WGS sequence"/>
</dbReference>
<proteinExistence type="predicted"/>
<evidence type="ECO:0000256" key="1">
    <source>
        <dbReference type="SAM" id="Phobius"/>
    </source>
</evidence>
<evidence type="ECO:0000313" key="3">
    <source>
        <dbReference type="Proteomes" id="UP000183208"/>
    </source>
</evidence>
<sequence>MTSNDHQPSISLLPAAIAAVLAAIGVAGMIFVFVSAEQVSDGQVGMKSADAVYRAGATITPTSPNAARPSRSIRVADEVRKDL</sequence>
<name>A0A1M7J1B7_9BRAD</name>
<accession>A0A1M7J1B7</accession>
<dbReference type="OrthoDB" id="9948651at2"/>
<keyword evidence="1" id="KW-0472">Membrane</keyword>
<dbReference type="EMBL" id="FNTI01000001">
    <property type="protein sequence ID" value="SEE46636.1"/>
    <property type="molecule type" value="Genomic_DNA"/>
</dbReference>
<dbReference type="RefSeq" id="WP_143039833.1">
    <property type="nucleotide sequence ID" value="NZ_FNTI01000001.1"/>
</dbReference>
<evidence type="ECO:0000313" key="2">
    <source>
        <dbReference type="EMBL" id="SEE46636.1"/>
    </source>
</evidence>
<dbReference type="AlphaFoldDB" id="A0A1M7J1B7"/>
<gene>
    <name evidence="2" type="ORF">SAMN05444171_7605</name>
</gene>
<reference evidence="2 3" key="1">
    <citation type="submission" date="2016-10" db="EMBL/GenBank/DDBJ databases">
        <authorList>
            <person name="de Groot N.N."/>
        </authorList>
    </citation>
    <scope>NUCLEOTIDE SEQUENCE [LARGE SCALE GENOMIC DNA]</scope>
    <source>
        <strain evidence="2 3">GAS522</strain>
    </source>
</reference>
<keyword evidence="1" id="KW-1133">Transmembrane helix</keyword>